<evidence type="ECO:0000259" key="2">
    <source>
        <dbReference type="Pfam" id="PF01965"/>
    </source>
</evidence>
<dbReference type="SUPFAM" id="SSF52317">
    <property type="entry name" value="Class I glutamine amidotransferase-like"/>
    <property type="match status" value="1"/>
</dbReference>
<gene>
    <name evidence="3" type="ORF">ACFSCS_02870</name>
</gene>
<name>A0ABW4RSH9_9ACTN</name>
<dbReference type="EMBL" id="JBHUFZ010000007">
    <property type="protein sequence ID" value="MFD1889127.1"/>
    <property type="molecule type" value="Genomic_DNA"/>
</dbReference>
<comment type="similarity">
    <text evidence="1">Belongs to the peptidase C56 family.</text>
</comment>
<dbReference type="InterPro" id="IPR002818">
    <property type="entry name" value="DJ-1/PfpI"/>
</dbReference>
<proteinExistence type="inferred from homology"/>
<dbReference type="PROSITE" id="PS51276">
    <property type="entry name" value="PEPTIDASE_C56_PFPI"/>
    <property type="match status" value="1"/>
</dbReference>
<dbReference type="PANTHER" id="PTHR42733:SF12">
    <property type="entry name" value="PROTEINASE"/>
    <property type="match status" value="1"/>
</dbReference>
<dbReference type="Pfam" id="PF01965">
    <property type="entry name" value="DJ-1_PfpI"/>
    <property type="match status" value="1"/>
</dbReference>
<keyword evidence="4" id="KW-1185">Reference proteome</keyword>
<evidence type="ECO:0000313" key="3">
    <source>
        <dbReference type="EMBL" id="MFD1889127.1"/>
    </source>
</evidence>
<comment type="caution">
    <text evidence="3">The sequence shown here is derived from an EMBL/GenBank/DDBJ whole genome shotgun (WGS) entry which is preliminary data.</text>
</comment>
<dbReference type="RefSeq" id="WP_343873945.1">
    <property type="nucleotide sequence ID" value="NZ_BAAAIX010000021.1"/>
</dbReference>
<dbReference type="Proteomes" id="UP001597326">
    <property type="component" value="Unassembled WGS sequence"/>
</dbReference>
<sequence length="178" mass="18935">MSNQKKIIVVSTDFGTEQPEIVVPVTKLRELGHEVTVATPSGKDVQTMVGDKDKGEVFPTDVKLSEATGDFDVVLLPGGTLNADAARIDSEIQAIVKKQAEAGRTIAAICHAPWVLVETELAQGKTLTGYESIRTDLANAGATVVDQEVKVCTANGWTLITSRTPDDLDAFVKAVDEA</sequence>
<accession>A0ABW4RSH9</accession>
<reference evidence="4" key="1">
    <citation type="journal article" date="2019" name="Int. J. Syst. Evol. Microbiol.">
        <title>The Global Catalogue of Microorganisms (GCM) 10K type strain sequencing project: providing services to taxonomists for standard genome sequencing and annotation.</title>
        <authorList>
            <consortium name="The Broad Institute Genomics Platform"/>
            <consortium name="The Broad Institute Genome Sequencing Center for Infectious Disease"/>
            <person name="Wu L."/>
            <person name="Ma J."/>
        </authorList>
    </citation>
    <scope>NUCLEOTIDE SEQUENCE [LARGE SCALE GENOMIC DNA]</scope>
    <source>
        <strain evidence="4">CAIM 431</strain>
    </source>
</reference>
<evidence type="ECO:0000256" key="1">
    <source>
        <dbReference type="ARBA" id="ARBA00008542"/>
    </source>
</evidence>
<dbReference type="InterPro" id="IPR029062">
    <property type="entry name" value="Class_I_gatase-like"/>
</dbReference>
<dbReference type="Gene3D" id="3.40.50.880">
    <property type="match status" value="1"/>
</dbReference>
<dbReference type="PANTHER" id="PTHR42733">
    <property type="entry name" value="DJ-1 PROTEIN"/>
    <property type="match status" value="1"/>
</dbReference>
<feature type="domain" description="DJ-1/PfpI" evidence="2">
    <location>
        <begin position="5"/>
        <end position="175"/>
    </location>
</feature>
<protein>
    <submittedName>
        <fullName evidence="3">DJ-1/PfpI family protein</fullName>
    </submittedName>
</protein>
<dbReference type="InterPro" id="IPR006286">
    <property type="entry name" value="C56_PfpI-like"/>
</dbReference>
<organism evidence="3 4">
    <name type="scientific">Luteococcus peritonei</name>
    <dbReference type="NCBI Taxonomy" id="88874"/>
    <lineage>
        <taxon>Bacteria</taxon>
        <taxon>Bacillati</taxon>
        <taxon>Actinomycetota</taxon>
        <taxon>Actinomycetes</taxon>
        <taxon>Propionibacteriales</taxon>
        <taxon>Propionibacteriaceae</taxon>
        <taxon>Luteococcus</taxon>
    </lineage>
</organism>
<evidence type="ECO:0000313" key="4">
    <source>
        <dbReference type="Proteomes" id="UP001597326"/>
    </source>
</evidence>